<comment type="caution">
    <text evidence="2">The sequence shown here is derived from an EMBL/GenBank/DDBJ whole genome shotgun (WGS) entry which is preliminary data.</text>
</comment>
<dbReference type="PANTHER" id="PTHR43471:SF3">
    <property type="entry name" value="ABC TRANSPORTER PERMEASE PROTEIN NATB"/>
    <property type="match status" value="1"/>
</dbReference>
<organism evidence="2 3">
    <name type="scientific">Pseudoalteromonas neustonica</name>
    <dbReference type="NCBI Taxonomy" id="1840331"/>
    <lineage>
        <taxon>Bacteria</taxon>
        <taxon>Pseudomonadati</taxon>
        <taxon>Pseudomonadota</taxon>
        <taxon>Gammaproteobacteria</taxon>
        <taxon>Alteromonadales</taxon>
        <taxon>Pseudoalteromonadaceae</taxon>
        <taxon>Pseudoalteromonas</taxon>
    </lineage>
</organism>
<accession>A0ABU9U5C4</accession>
<feature type="transmembrane region" description="Helical" evidence="1">
    <location>
        <begin position="369"/>
        <end position="392"/>
    </location>
</feature>
<feature type="transmembrane region" description="Helical" evidence="1">
    <location>
        <begin position="21"/>
        <end position="42"/>
    </location>
</feature>
<keyword evidence="1" id="KW-1133">Transmembrane helix</keyword>
<feature type="transmembrane region" description="Helical" evidence="1">
    <location>
        <begin position="318"/>
        <end position="336"/>
    </location>
</feature>
<evidence type="ECO:0000313" key="2">
    <source>
        <dbReference type="EMBL" id="MEM5551758.1"/>
    </source>
</evidence>
<reference evidence="2 3" key="1">
    <citation type="submission" date="2024-03" db="EMBL/GenBank/DDBJ databases">
        <title>Community enrichment and isolation of bacterial strains for fucoidan degradation.</title>
        <authorList>
            <person name="Sichert A."/>
        </authorList>
    </citation>
    <scope>NUCLEOTIDE SEQUENCE [LARGE SCALE GENOMIC DNA]</scope>
    <source>
        <strain evidence="2 3">AS81</strain>
    </source>
</reference>
<dbReference type="RefSeq" id="WP_170173914.1">
    <property type="nucleotide sequence ID" value="NZ_JBBMQU010000024.1"/>
</dbReference>
<evidence type="ECO:0000313" key="3">
    <source>
        <dbReference type="Proteomes" id="UP001388366"/>
    </source>
</evidence>
<feature type="transmembrane region" description="Helical" evidence="1">
    <location>
        <begin position="239"/>
        <end position="264"/>
    </location>
</feature>
<dbReference type="Proteomes" id="UP001388366">
    <property type="component" value="Unassembled WGS sequence"/>
</dbReference>
<dbReference type="Pfam" id="PF12679">
    <property type="entry name" value="ABC2_membrane_2"/>
    <property type="match status" value="1"/>
</dbReference>
<name>A0ABU9U5C4_9GAMM</name>
<evidence type="ECO:0000256" key="1">
    <source>
        <dbReference type="SAM" id="Phobius"/>
    </source>
</evidence>
<protein>
    <submittedName>
        <fullName evidence="2">ABC transporter permease subunit</fullName>
    </submittedName>
</protein>
<proteinExistence type="predicted"/>
<keyword evidence="1" id="KW-0472">Membrane</keyword>
<sequence>MFEVYKKELKELLRDKKTLMFIIALPLLIFPLIFGVLGYFMVQAQIEADQEVHKYSIVAKQDIKDFSDKVFYHKNFIFVDSKYSERYELIQAVKDESIDIGIYVMKPIIGDGGNDAIEIEIIFNKASRINYISEKLTEIFSEYKHVKQLKMLSLYGISDEAVKEIVLEPVKLKETDTANARESIGEKLGMLLPYLLIPLVLTGASYPAIDLGAGEKERGTLETLLLTPITRTQIVAGKFLTIFSASIATSLFTVLSLGIWIFIAKSIFSAEAITDVIVIIGAYDLFLILLLLLPLACIFSSVVLAISIYSRSFKEAQNYMGPLSIVIFVPLAISMMPNMELTFKTSLIPIVNISLAIQELLKGTVDYNFVYTIIVSTVFIAAVSLVFCINWFKKEKVLFR</sequence>
<keyword evidence="1" id="KW-0812">Transmembrane</keyword>
<keyword evidence="3" id="KW-1185">Reference proteome</keyword>
<dbReference type="PANTHER" id="PTHR43471">
    <property type="entry name" value="ABC TRANSPORTER PERMEASE"/>
    <property type="match status" value="1"/>
</dbReference>
<dbReference type="EMBL" id="JBBMQU010000024">
    <property type="protein sequence ID" value="MEM5551758.1"/>
    <property type="molecule type" value="Genomic_DNA"/>
</dbReference>
<gene>
    <name evidence="2" type="ORF">WNY63_13570</name>
</gene>
<feature type="transmembrane region" description="Helical" evidence="1">
    <location>
        <begin position="276"/>
        <end position="306"/>
    </location>
</feature>